<evidence type="ECO:0000256" key="5">
    <source>
        <dbReference type="ARBA" id="ARBA00022664"/>
    </source>
</evidence>
<accession>A0AA38LQU1</accession>
<dbReference type="InterPro" id="IPR012677">
    <property type="entry name" value="Nucleotide-bd_a/b_plait_sf"/>
</dbReference>
<dbReference type="GO" id="GO:0008270">
    <property type="term" value="F:zinc ion binding"/>
    <property type="evidence" value="ECO:0007669"/>
    <property type="project" value="UniProtKB-KW"/>
</dbReference>
<gene>
    <name evidence="18" type="ORF">MKK02DRAFT_34542</name>
</gene>
<dbReference type="GO" id="GO:0017070">
    <property type="term" value="F:U6 snRNA binding"/>
    <property type="evidence" value="ECO:0007669"/>
    <property type="project" value="TreeGrafter"/>
</dbReference>
<dbReference type="SUPFAM" id="SSF54928">
    <property type="entry name" value="RNA-binding domain, RBD"/>
    <property type="match status" value="1"/>
</dbReference>
<comment type="subcellular location">
    <subcellularLocation>
        <location evidence="1">Nucleus</location>
    </subcellularLocation>
</comment>
<feature type="zinc finger region" description="C3H1-type" evidence="15">
    <location>
        <begin position="160"/>
        <end position="187"/>
    </location>
</feature>
<comment type="subunit">
    <text evidence="3">Associated with the spliceosome.</text>
</comment>
<dbReference type="InterPro" id="IPR032297">
    <property type="entry name" value="Torus"/>
</dbReference>
<evidence type="ECO:0000256" key="2">
    <source>
        <dbReference type="ARBA" id="ARBA00007781"/>
    </source>
</evidence>
<protein>
    <recommendedName>
        <fullName evidence="4">Pre-mRNA-splicing factor SLT11</fullName>
    </recommendedName>
    <alternativeName>
        <fullName evidence="14">Pre-mRNA-splicing factor slt11</fullName>
    </alternativeName>
</protein>
<dbReference type="PROSITE" id="PS50103">
    <property type="entry name" value="ZF_C3H1"/>
    <property type="match status" value="1"/>
</dbReference>
<evidence type="ECO:0000256" key="4">
    <source>
        <dbReference type="ARBA" id="ARBA00019060"/>
    </source>
</evidence>
<evidence type="ECO:0000256" key="15">
    <source>
        <dbReference type="PROSITE-ProRule" id="PRU00723"/>
    </source>
</evidence>
<feature type="compositionally biased region" description="Low complexity" evidence="16">
    <location>
        <begin position="319"/>
        <end position="336"/>
    </location>
</feature>
<keyword evidence="12" id="KW-0539">Nucleus</keyword>
<dbReference type="InterPro" id="IPR039171">
    <property type="entry name" value="Cwc2/Slt11"/>
</dbReference>
<dbReference type="InterPro" id="IPR048995">
    <property type="entry name" value="STL11/RBM22-like_N"/>
</dbReference>
<comment type="function">
    <text evidence="13">Involved in pre-mRNA splicing. Facilitates the cooperative formation of U2/U6 helix II in association with stem II in the spliceosome. Binds to RNA.</text>
</comment>
<feature type="domain" description="C3H1-type" evidence="17">
    <location>
        <begin position="160"/>
        <end position="187"/>
    </location>
</feature>
<evidence type="ECO:0000313" key="18">
    <source>
        <dbReference type="EMBL" id="KAI9633597.1"/>
    </source>
</evidence>
<dbReference type="GO" id="GO:0071006">
    <property type="term" value="C:U2-type catalytic step 1 spliceosome"/>
    <property type="evidence" value="ECO:0007669"/>
    <property type="project" value="TreeGrafter"/>
</dbReference>
<evidence type="ECO:0000256" key="7">
    <source>
        <dbReference type="ARBA" id="ARBA00022728"/>
    </source>
</evidence>
<proteinExistence type="inferred from homology"/>
<evidence type="ECO:0000256" key="16">
    <source>
        <dbReference type="SAM" id="MobiDB-lite"/>
    </source>
</evidence>
<evidence type="ECO:0000256" key="9">
    <source>
        <dbReference type="ARBA" id="ARBA00022833"/>
    </source>
</evidence>
<keyword evidence="10" id="KW-0694">RNA-binding</keyword>
<reference evidence="18" key="1">
    <citation type="journal article" date="2022" name="G3 (Bethesda)">
        <title>High quality genome of the basidiomycete yeast Dioszegia hungarica PDD-24b-2 isolated from cloud water.</title>
        <authorList>
            <person name="Jarrige D."/>
            <person name="Haridas S."/>
            <person name="Bleykasten-Grosshans C."/>
            <person name="Joly M."/>
            <person name="Nadalig T."/>
            <person name="Sancelme M."/>
            <person name="Vuilleumier S."/>
            <person name="Grigoriev I.V."/>
            <person name="Amato P."/>
            <person name="Bringel F."/>
        </authorList>
    </citation>
    <scope>NUCLEOTIDE SEQUENCE</scope>
    <source>
        <strain evidence="18">PDD-24b-2</strain>
    </source>
</reference>
<evidence type="ECO:0000256" key="8">
    <source>
        <dbReference type="ARBA" id="ARBA00022771"/>
    </source>
</evidence>
<evidence type="ECO:0000256" key="3">
    <source>
        <dbReference type="ARBA" id="ARBA00011524"/>
    </source>
</evidence>
<evidence type="ECO:0000256" key="10">
    <source>
        <dbReference type="ARBA" id="ARBA00022884"/>
    </source>
</evidence>
<dbReference type="GO" id="GO:0008380">
    <property type="term" value="P:RNA splicing"/>
    <property type="evidence" value="ECO:0007669"/>
    <property type="project" value="UniProtKB-KW"/>
</dbReference>
<name>A0AA38LQU1_9TREE</name>
<organism evidence="18 19">
    <name type="scientific">Dioszegia hungarica</name>
    <dbReference type="NCBI Taxonomy" id="4972"/>
    <lineage>
        <taxon>Eukaryota</taxon>
        <taxon>Fungi</taxon>
        <taxon>Dikarya</taxon>
        <taxon>Basidiomycota</taxon>
        <taxon>Agaricomycotina</taxon>
        <taxon>Tremellomycetes</taxon>
        <taxon>Tremellales</taxon>
        <taxon>Bulleribasidiaceae</taxon>
        <taxon>Dioszegia</taxon>
    </lineage>
</organism>
<dbReference type="AlphaFoldDB" id="A0AA38LQU1"/>
<dbReference type="Gene3D" id="3.30.70.330">
    <property type="match status" value="1"/>
</dbReference>
<evidence type="ECO:0000313" key="19">
    <source>
        <dbReference type="Proteomes" id="UP001164286"/>
    </source>
</evidence>
<dbReference type="InterPro" id="IPR000571">
    <property type="entry name" value="Znf_CCCH"/>
</dbReference>
<comment type="similarity">
    <text evidence="2">Belongs to the SLT11 family.</text>
</comment>
<dbReference type="InterPro" id="IPR035979">
    <property type="entry name" value="RBD_domain_sf"/>
</dbReference>
<evidence type="ECO:0000256" key="6">
    <source>
        <dbReference type="ARBA" id="ARBA00022723"/>
    </source>
</evidence>
<dbReference type="FunFam" id="4.10.1000.10:FF:000006">
    <property type="entry name" value="Putative pre-mrna-splicing factor rbm22"/>
    <property type="match status" value="1"/>
</dbReference>
<dbReference type="PANTHER" id="PTHR14089:SF6">
    <property type="entry name" value="PRE-MRNA-SPLICING FACTOR RBM22"/>
    <property type="match status" value="1"/>
</dbReference>
<evidence type="ECO:0000256" key="13">
    <source>
        <dbReference type="ARBA" id="ARBA00025609"/>
    </source>
</evidence>
<evidence type="ECO:0000256" key="11">
    <source>
        <dbReference type="ARBA" id="ARBA00023187"/>
    </source>
</evidence>
<dbReference type="Gene3D" id="3.30.1370.210">
    <property type="match status" value="1"/>
</dbReference>
<keyword evidence="19" id="KW-1185">Reference proteome</keyword>
<dbReference type="GeneID" id="77728171"/>
<dbReference type="Pfam" id="PF16131">
    <property type="entry name" value="Torus"/>
    <property type="match status" value="1"/>
</dbReference>
<evidence type="ECO:0000256" key="12">
    <source>
        <dbReference type="ARBA" id="ARBA00023242"/>
    </source>
</evidence>
<dbReference type="EMBL" id="JAKWFO010000008">
    <property type="protein sequence ID" value="KAI9633597.1"/>
    <property type="molecule type" value="Genomic_DNA"/>
</dbReference>
<evidence type="ECO:0000256" key="14">
    <source>
        <dbReference type="ARBA" id="ARBA00069020"/>
    </source>
</evidence>
<dbReference type="GO" id="GO:0000974">
    <property type="term" value="C:Prp19 complex"/>
    <property type="evidence" value="ECO:0007669"/>
    <property type="project" value="TreeGrafter"/>
</dbReference>
<keyword evidence="8 15" id="KW-0863">Zinc-finger</keyword>
<keyword evidence="7" id="KW-0747">Spliceosome</keyword>
<dbReference type="GO" id="GO:0006397">
    <property type="term" value="P:mRNA processing"/>
    <property type="evidence" value="ECO:0007669"/>
    <property type="project" value="UniProtKB-KW"/>
</dbReference>
<dbReference type="GO" id="GO:0036002">
    <property type="term" value="F:pre-mRNA binding"/>
    <property type="evidence" value="ECO:0007669"/>
    <property type="project" value="TreeGrafter"/>
</dbReference>
<keyword evidence="6 15" id="KW-0479">Metal-binding</keyword>
<dbReference type="PANTHER" id="PTHR14089">
    <property type="entry name" value="PRE-MRNA-SPLICING FACTOR RBM22"/>
    <property type="match status" value="1"/>
</dbReference>
<keyword evidence="5" id="KW-0507">mRNA processing</keyword>
<sequence>MPAKHDINKVGEESSDFPILTLADGLTGLGSNPYLRMSKQEFGSECKICNRPFTVFRWNPGEGSRWKKTEVCTTCSKIKGVCQTCLLDLEFGLPVQVRDAALGRKNGAPSSDINKQFYIQNLEKQMENSPDGMTFDSEQANRAGRELLKGMARTDPHYKRNRPHICSFFVKGDCKRGAECPFRHEIPEENGLQKQNIQDRYYGKNDPVAKKILGKVAAEKGMVAPADKSVTTLVLLGLPECTDADVRTAMIFSCPFVSPNEIKSISMIAASHCAFVNLINRPLAERAAEALSAQSGIEVQGKKVRVVWGKSRPGKGKGKAAATEGEGAGGAEAVEA</sequence>
<dbReference type="InterPro" id="IPR036855">
    <property type="entry name" value="Znf_CCCH_sf"/>
</dbReference>
<comment type="caution">
    <text evidence="18">The sequence shown here is derived from an EMBL/GenBank/DDBJ whole genome shotgun (WGS) entry which is preliminary data.</text>
</comment>
<dbReference type="Proteomes" id="UP001164286">
    <property type="component" value="Unassembled WGS sequence"/>
</dbReference>
<dbReference type="GO" id="GO:0071007">
    <property type="term" value="C:U2-type catalytic step 2 spliceosome"/>
    <property type="evidence" value="ECO:0007669"/>
    <property type="project" value="TreeGrafter"/>
</dbReference>
<dbReference type="RefSeq" id="XP_052943374.1">
    <property type="nucleotide sequence ID" value="XM_053088966.1"/>
</dbReference>
<evidence type="ECO:0000256" key="1">
    <source>
        <dbReference type="ARBA" id="ARBA00004123"/>
    </source>
</evidence>
<keyword evidence="11" id="KW-0508">mRNA splicing</keyword>
<dbReference type="Pfam" id="PF21369">
    <property type="entry name" value="STL11_N"/>
    <property type="match status" value="1"/>
</dbReference>
<feature type="region of interest" description="Disordered" evidence="16">
    <location>
        <begin position="310"/>
        <end position="336"/>
    </location>
</feature>
<keyword evidence="9 15" id="KW-0862">Zinc</keyword>
<dbReference type="SUPFAM" id="SSF90229">
    <property type="entry name" value="CCCH zinc finger"/>
    <property type="match status" value="1"/>
</dbReference>
<evidence type="ECO:0000259" key="17">
    <source>
        <dbReference type="PROSITE" id="PS50103"/>
    </source>
</evidence>
<dbReference type="SMART" id="SM00356">
    <property type="entry name" value="ZnF_C3H1"/>
    <property type="match status" value="1"/>
</dbReference>